<comment type="caution">
    <text evidence="1">The sequence shown here is derived from an EMBL/GenBank/DDBJ whole genome shotgun (WGS) entry which is preliminary data.</text>
</comment>
<sequence>MSITKLPTLVQLSMLPLRRATFAFLLGGPFIAPLGSLCFHLEREMTPCPSCNGLAWCKDR</sequence>
<reference evidence="1" key="1">
    <citation type="journal article" date="2020" name="Stud. Mycol.">
        <title>101 Dothideomycetes genomes: a test case for predicting lifestyles and emergence of pathogens.</title>
        <authorList>
            <person name="Haridas S."/>
            <person name="Albert R."/>
            <person name="Binder M."/>
            <person name="Bloem J."/>
            <person name="Labutti K."/>
            <person name="Salamov A."/>
            <person name="Andreopoulos B."/>
            <person name="Baker S."/>
            <person name="Barry K."/>
            <person name="Bills G."/>
            <person name="Bluhm B."/>
            <person name="Cannon C."/>
            <person name="Castanera R."/>
            <person name="Culley D."/>
            <person name="Daum C."/>
            <person name="Ezra D."/>
            <person name="Gonzalez J."/>
            <person name="Henrissat B."/>
            <person name="Kuo A."/>
            <person name="Liang C."/>
            <person name="Lipzen A."/>
            <person name="Lutzoni F."/>
            <person name="Magnuson J."/>
            <person name="Mondo S."/>
            <person name="Nolan M."/>
            <person name="Ohm R."/>
            <person name="Pangilinan J."/>
            <person name="Park H.-J."/>
            <person name="Ramirez L."/>
            <person name="Alfaro M."/>
            <person name="Sun H."/>
            <person name="Tritt A."/>
            <person name="Yoshinaga Y."/>
            <person name="Zwiers L.-H."/>
            <person name="Turgeon B."/>
            <person name="Goodwin S."/>
            <person name="Spatafora J."/>
            <person name="Crous P."/>
            <person name="Grigoriev I."/>
        </authorList>
    </citation>
    <scope>NUCLEOTIDE SEQUENCE</scope>
    <source>
        <strain evidence="1">CBS 525.71</strain>
    </source>
</reference>
<gene>
    <name evidence="1" type="ORF">BU25DRAFT_86781</name>
</gene>
<evidence type="ECO:0000313" key="2">
    <source>
        <dbReference type="Proteomes" id="UP000799754"/>
    </source>
</evidence>
<accession>A0ACB6SI54</accession>
<organism evidence="1 2">
    <name type="scientific">Macroventuria anomochaeta</name>
    <dbReference type="NCBI Taxonomy" id="301207"/>
    <lineage>
        <taxon>Eukaryota</taxon>
        <taxon>Fungi</taxon>
        <taxon>Dikarya</taxon>
        <taxon>Ascomycota</taxon>
        <taxon>Pezizomycotina</taxon>
        <taxon>Dothideomycetes</taxon>
        <taxon>Pleosporomycetidae</taxon>
        <taxon>Pleosporales</taxon>
        <taxon>Pleosporineae</taxon>
        <taxon>Didymellaceae</taxon>
        <taxon>Macroventuria</taxon>
    </lineage>
</organism>
<proteinExistence type="predicted"/>
<dbReference type="Proteomes" id="UP000799754">
    <property type="component" value="Unassembled WGS sequence"/>
</dbReference>
<keyword evidence="2" id="KW-1185">Reference proteome</keyword>
<protein>
    <submittedName>
        <fullName evidence="1">Uncharacterized protein</fullName>
    </submittedName>
</protein>
<name>A0ACB6SI54_9PLEO</name>
<dbReference type="EMBL" id="MU006702">
    <property type="protein sequence ID" value="KAF2632969.1"/>
    <property type="molecule type" value="Genomic_DNA"/>
</dbReference>
<evidence type="ECO:0000313" key="1">
    <source>
        <dbReference type="EMBL" id="KAF2632969.1"/>
    </source>
</evidence>